<keyword evidence="10" id="KW-1185">Reference proteome</keyword>
<dbReference type="Pfam" id="PF03462">
    <property type="entry name" value="PCRF"/>
    <property type="match status" value="1"/>
</dbReference>
<comment type="function">
    <text evidence="1 5">Peptide chain release factor 1 directs the termination of translation in response to the peptide chain termination codons UAG and UAA.</text>
</comment>
<evidence type="ECO:0000313" key="10">
    <source>
        <dbReference type="Proteomes" id="UP001204798"/>
    </source>
</evidence>
<dbReference type="InterPro" id="IPR005139">
    <property type="entry name" value="PCRF"/>
</dbReference>
<evidence type="ECO:0000256" key="3">
    <source>
        <dbReference type="ARBA" id="ARBA00022481"/>
    </source>
</evidence>
<keyword evidence="5" id="KW-0963">Cytoplasm</keyword>
<gene>
    <name evidence="5" type="primary">prfA</name>
    <name evidence="9" type="ORF">M2350_000871</name>
</gene>
<protein>
    <recommendedName>
        <fullName evidence="5 6">Peptide chain release factor 1</fullName>
        <shortName evidence="5">RF-1</shortName>
    </recommendedName>
</protein>
<dbReference type="Gene3D" id="6.10.140.1950">
    <property type="match status" value="1"/>
</dbReference>
<dbReference type="PANTHER" id="PTHR43804:SF7">
    <property type="entry name" value="LD18447P"/>
    <property type="match status" value="1"/>
</dbReference>
<dbReference type="HAMAP" id="MF_00093">
    <property type="entry name" value="Rel_fac_1"/>
    <property type="match status" value="1"/>
</dbReference>
<reference evidence="9 10" key="1">
    <citation type="submission" date="2022-08" db="EMBL/GenBank/DDBJ databases">
        <title>Bacterial and archaeal communities from various locations to study Microbial Dark Matter (Phase II).</title>
        <authorList>
            <person name="Stepanauskas R."/>
        </authorList>
    </citation>
    <scope>NUCLEOTIDE SEQUENCE [LARGE SCALE GENOMIC DNA]</scope>
    <source>
        <strain evidence="9 10">PD1</strain>
    </source>
</reference>
<keyword evidence="4 5" id="KW-0648">Protein biosynthesis</keyword>
<dbReference type="InterPro" id="IPR045853">
    <property type="entry name" value="Pep_chain_release_fac_I_sf"/>
</dbReference>
<evidence type="ECO:0000256" key="4">
    <source>
        <dbReference type="ARBA" id="ARBA00022917"/>
    </source>
</evidence>
<dbReference type="Pfam" id="PF00472">
    <property type="entry name" value="RF-1"/>
    <property type="match status" value="1"/>
</dbReference>
<feature type="modified residue" description="N5-methylglutamine" evidence="5">
    <location>
        <position position="233"/>
    </location>
</feature>
<dbReference type="SUPFAM" id="SSF75620">
    <property type="entry name" value="Release factor"/>
    <property type="match status" value="1"/>
</dbReference>
<feature type="coiled-coil region" evidence="7">
    <location>
        <begin position="5"/>
        <end position="71"/>
    </location>
</feature>
<sequence length="364" mass="42278">MKRQLDALEAELQSIEEQLADPETAKDSTKLQALMRRHGEILPIVERYREYKRLLEREQQAREILETESDEDLIKLARDELEEIIPLKEQLESELAEAIMPKDPNEGKDVVMEIRAGTGGEEAALFARDLCRMYLRYAERKGWKAEIVYESPSSLGGYKEVILHISGKDAWKLLKYESGVHRVQRIPVTESSGRIHTSAATVAVLPEAEETDVEIREEDLEIETFRSSGPGGQHMQKNETAVRIRHKPTGLVVECQDERSQYQNKMKALRILRTRLLEMKRREQEAEIQRQRREQIKSGDRSDKDRTYNFIQNRVTDHRYDITLYKLKDILDGDLDELLNEIRRTEIQRWLLGQETPALVGQGS</sequence>
<organism evidence="9 10">
    <name type="scientific">Candidatus Fervidibacter sacchari</name>
    <dbReference type="NCBI Taxonomy" id="1448929"/>
    <lineage>
        <taxon>Bacteria</taxon>
        <taxon>Candidatus Fervidibacterota</taxon>
        <taxon>Candidatus Fervidibacter</taxon>
    </lineage>
</organism>
<evidence type="ECO:0000313" key="9">
    <source>
        <dbReference type="EMBL" id="MCS3918471.1"/>
    </source>
</evidence>
<dbReference type="InterPro" id="IPR050057">
    <property type="entry name" value="Prokaryotic/Mito_RF"/>
</dbReference>
<dbReference type="Gene3D" id="3.30.160.20">
    <property type="match status" value="1"/>
</dbReference>
<keyword evidence="7" id="KW-0175">Coiled coil</keyword>
<evidence type="ECO:0000256" key="7">
    <source>
        <dbReference type="SAM" id="Coils"/>
    </source>
</evidence>
<dbReference type="NCBIfam" id="NF001859">
    <property type="entry name" value="PRK00591.1"/>
    <property type="match status" value="1"/>
</dbReference>
<proteinExistence type="inferred from homology"/>
<accession>A0ABT2EKP6</accession>
<evidence type="ECO:0000256" key="5">
    <source>
        <dbReference type="HAMAP-Rule" id="MF_00093"/>
    </source>
</evidence>
<dbReference type="EMBL" id="JANUCP010000002">
    <property type="protein sequence ID" value="MCS3918471.1"/>
    <property type="molecule type" value="Genomic_DNA"/>
</dbReference>
<comment type="PTM">
    <text evidence="5">Methylated by PrmC. Methylation increases the termination efficiency of RF1.</text>
</comment>
<evidence type="ECO:0000256" key="2">
    <source>
        <dbReference type="ARBA" id="ARBA00010835"/>
    </source>
</evidence>
<dbReference type="PANTHER" id="PTHR43804">
    <property type="entry name" value="LD18447P"/>
    <property type="match status" value="1"/>
</dbReference>
<feature type="domain" description="Peptide chain release factor" evidence="8">
    <location>
        <begin position="63"/>
        <end position="177"/>
    </location>
</feature>
<comment type="subcellular location">
    <subcellularLocation>
        <location evidence="5">Cytoplasm</location>
    </subcellularLocation>
</comment>
<evidence type="ECO:0000259" key="8">
    <source>
        <dbReference type="SMART" id="SM00937"/>
    </source>
</evidence>
<comment type="caution">
    <text evidence="9">The sequence shown here is derived from an EMBL/GenBank/DDBJ whole genome shotgun (WGS) entry which is preliminary data.</text>
</comment>
<feature type="coiled-coil region" evidence="7">
    <location>
        <begin position="252"/>
        <end position="294"/>
    </location>
</feature>
<dbReference type="InterPro" id="IPR000352">
    <property type="entry name" value="Pep_chain_release_fac_I"/>
</dbReference>
<dbReference type="SMART" id="SM00937">
    <property type="entry name" value="PCRF"/>
    <property type="match status" value="1"/>
</dbReference>
<dbReference type="NCBIfam" id="TIGR00019">
    <property type="entry name" value="prfA"/>
    <property type="match status" value="1"/>
</dbReference>
<name>A0ABT2EKP6_9BACT</name>
<dbReference type="Gene3D" id="3.30.70.1660">
    <property type="match status" value="1"/>
</dbReference>
<dbReference type="Proteomes" id="UP001204798">
    <property type="component" value="Unassembled WGS sequence"/>
</dbReference>
<keyword evidence="3 5" id="KW-0488">Methylation</keyword>
<dbReference type="InterPro" id="IPR004373">
    <property type="entry name" value="RF-1"/>
</dbReference>
<comment type="similarity">
    <text evidence="2 5">Belongs to the prokaryotic/mitochondrial release factor family.</text>
</comment>
<evidence type="ECO:0000256" key="1">
    <source>
        <dbReference type="ARBA" id="ARBA00002986"/>
    </source>
</evidence>
<dbReference type="RefSeq" id="WP_259094348.1">
    <property type="nucleotide sequence ID" value="NZ_CP130454.1"/>
</dbReference>
<evidence type="ECO:0000256" key="6">
    <source>
        <dbReference type="NCBIfam" id="TIGR00019"/>
    </source>
</evidence>